<dbReference type="InterPro" id="IPR006343">
    <property type="entry name" value="DnaB/C_C"/>
</dbReference>
<evidence type="ECO:0000256" key="1">
    <source>
        <dbReference type="ARBA" id="ARBA00093462"/>
    </source>
</evidence>
<feature type="compositionally biased region" description="Basic and acidic residues" evidence="2">
    <location>
        <begin position="368"/>
        <end position="384"/>
    </location>
</feature>
<feature type="region of interest" description="Disordered" evidence="2">
    <location>
        <begin position="338"/>
        <end position="384"/>
    </location>
</feature>
<feature type="region of interest" description="Disordered" evidence="2">
    <location>
        <begin position="154"/>
        <end position="186"/>
    </location>
</feature>
<name>A0A846JZR6_CLOBO</name>
<evidence type="ECO:0000313" key="4">
    <source>
        <dbReference type="EMBL" id="NFN34703.1"/>
    </source>
</evidence>
<sequence length="384" mass="44074">MAEASWVKMQIEMFNDPKLKIIDSREDNNLIHYIWTRSILLAGKSNKNGYLYINDNLSYTLKTLAIEFSRSFDEVKNAFKILRKLEMIEFTEDRTFRIKNWDKYQNVEGLEKIRKQTNARVAKHRGKKKEEIKQECNDNNGDFEEKVNDSVTSIDNNDNCVKDNELNNDKENSNDNNISENSNDNLKSNVTCNDDDFHCNVTVTEQNKKKKKTKKKIKKERLSKENIKCISENRNAVNSDTGPNILREVCGSSSKIIELKVDDELASKAAAIANYLDNMTGVMGKLDIGSLKLAISMHNEKYVKRAIDKAIEVGRVNMPYINGILKNWRKDGYPKDDDVGGINDGGKCNRQSIRSNKNEYSGVKPKKPRELTEEERKRAEASLL</sequence>
<dbReference type="Proteomes" id="UP000473681">
    <property type="component" value="Unassembled WGS sequence"/>
</dbReference>
<organism evidence="4 5">
    <name type="scientific">Clostridium botulinum</name>
    <dbReference type="NCBI Taxonomy" id="1491"/>
    <lineage>
        <taxon>Bacteria</taxon>
        <taxon>Bacillati</taxon>
        <taxon>Bacillota</taxon>
        <taxon>Clostridia</taxon>
        <taxon>Eubacteriales</taxon>
        <taxon>Clostridiaceae</taxon>
        <taxon>Clostridium</taxon>
    </lineage>
</organism>
<dbReference type="NCBIfam" id="TIGR01714">
    <property type="entry name" value="phage_rep_org_N"/>
    <property type="match status" value="1"/>
</dbReference>
<dbReference type="InterPro" id="IPR034829">
    <property type="entry name" value="DnaD-like_sf"/>
</dbReference>
<protein>
    <submittedName>
        <fullName evidence="4">DnaD domain protein</fullName>
    </submittedName>
</protein>
<evidence type="ECO:0000256" key="2">
    <source>
        <dbReference type="SAM" id="MobiDB-lite"/>
    </source>
</evidence>
<accession>A0A846JZR6</accession>
<dbReference type="InterPro" id="IPR010056">
    <property type="entry name" value="Phage_rep_org__N"/>
</dbReference>
<comment type="caution">
    <text evidence="4">The sequence shown here is derived from an EMBL/GenBank/DDBJ whole genome shotgun (WGS) entry which is preliminary data.</text>
</comment>
<feature type="domain" description="Phage replisome organiser N-terminal" evidence="3">
    <location>
        <begin position="6"/>
        <end position="125"/>
    </location>
</feature>
<dbReference type="Gene3D" id="1.10.10.630">
    <property type="entry name" value="DnaD domain-like"/>
    <property type="match status" value="1"/>
</dbReference>
<gene>
    <name evidence="4" type="ORF">FDB51_06040</name>
</gene>
<dbReference type="InterPro" id="IPR053162">
    <property type="entry name" value="DnaD"/>
</dbReference>
<dbReference type="PANTHER" id="PTHR37293">
    <property type="entry name" value="PHAGE REPLICATION PROTEIN-RELATED"/>
    <property type="match status" value="1"/>
</dbReference>
<dbReference type="EMBL" id="SWVK01000006">
    <property type="protein sequence ID" value="NFN34703.1"/>
    <property type="molecule type" value="Genomic_DNA"/>
</dbReference>
<dbReference type="Pfam" id="PF09681">
    <property type="entry name" value="Phage_rep_org_N"/>
    <property type="match status" value="1"/>
</dbReference>
<proteinExistence type="inferred from homology"/>
<dbReference type="SUPFAM" id="SSF158499">
    <property type="entry name" value="DnaD domain-like"/>
    <property type="match status" value="1"/>
</dbReference>
<dbReference type="NCBIfam" id="TIGR01446">
    <property type="entry name" value="DnaD_dom"/>
    <property type="match status" value="1"/>
</dbReference>
<evidence type="ECO:0000259" key="3">
    <source>
        <dbReference type="Pfam" id="PF09681"/>
    </source>
</evidence>
<comment type="similarity">
    <text evidence="1">Belongs to the DnaB/DnaD family.</text>
</comment>
<dbReference type="AlphaFoldDB" id="A0A846JZR6"/>
<feature type="compositionally biased region" description="Low complexity" evidence="2">
    <location>
        <begin position="174"/>
        <end position="186"/>
    </location>
</feature>
<feature type="compositionally biased region" description="Basic and acidic residues" evidence="2">
    <location>
        <begin position="160"/>
        <end position="173"/>
    </location>
</feature>
<dbReference type="PANTHER" id="PTHR37293:SF7">
    <property type="entry name" value="HYPOTHETICAL PHAGE PROTEIN"/>
    <property type="match status" value="1"/>
</dbReference>
<reference evidence="4 5" key="1">
    <citation type="submission" date="2019-04" db="EMBL/GenBank/DDBJ databases">
        <title>Genome sequencing of Clostridium botulinum Groups I-IV and Clostridium butyricum.</title>
        <authorList>
            <person name="Brunt J."/>
            <person name="Van Vliet A.H.M."/>
            <person name="Stringer S.C."/>
            <person name="Carter A.T."/>
            <person name="Peck M.W."/>
        </authorList>
    </citation>
    <scope>NUCLEOTIDE SEQUENCE [LARGE SCALE GENOMIC DNA]</scope>
    <source>
        <strain evidence="4 5">CB-K-33E</strain>
    </source>
</reference>
<feature type="compositionally biased region" description="Polar residues" evidence="2">
    <location>
        <begin position="349"/>
        <end position="359"/>
    </location>
</feature>
<evidence type="ECO:0000313" key="5">
    <source>
        <dbReference type="Proteomes" id="UP000473681"/>
    </source>
</evidence>